<dbReference type="PROSITE" id="PS50835">
    <property type="entry name" value="IG_LIKE"/>
    <property type="match status" value="1"/>
</dbReference>
<dbReference type="Pfam" id="PF13895">
    <property type="entry name" value="Ig_2"/>
    <property type="match status" value="1"/>
</dbReference>
<evidence type="ECO:0000313" key="8">
    <source>
        <dbReference type="Proteomes" id="UP001178508"/>
    </source>
</evidence>
<evidence type="ECO:0000313" key="7">
    <source>
        <dbReference type="EMBL" id="CAJ1080833.1"/>
    </source>
</evidence>
<keyword evidence="4" id="KW-0812">Transmembrane</keyword>
<feature type="compositionally biased region" description="Basic and acidic residues" evidence="3">
    <location>
        <begin position="421"/>
        <end position="439"/>
    </location>
</feature>
<keyword evidence="2" id="KW-1015">Disulfide bond</keyword>
<dbReference type="GO" id="GO:0007166">
    <property type="term" value="P:cell surface receptor signaling pathway"/>
    <property type="evidence" value="ECO:0007669"/>
    <property type="project" value="TreeGrafter"/>
</dbReference>
<dbReference type="GO" id="GO:0004888">
    <property type="term" value="F:transmembrane signaling receptor activity"/>
    <property type="evidence" value="ECO:0007669"/>
    <property type="project" value="TreeGrafter"/>
</dbReference>
<dbReference type="GO" id="GO:0006955">
    <property type="term" value="P:immune response"/>
    <property type="evidence" value="ECO:0007669"/>
    <property type="project" value="TreeGrafter"/>
</dbReference>
<evidence type="ECO:0000256" key="5">
    <source>
        <dbReference type="SAM" id="SignalP"/>
    </source>
</evidence>
<dbReference type="Gene3D" id="2.60.40.10">
    <property type="entry name" value="Immunoglobulins"/>
    <property type="match status" value="2"/>
</dbReference>
<evidence type="ECO:0000256" key="3">
    <source>
        <dbReference type="SAM" id="MobiDB-lite"/>
    </source>
</evidence>
<feature type="transmembrane region" description="Helical" evidence="4">
    <location>
        <begin position="365"/>
        <end position="389"/>
    </location>
</feature>
<proteinExistence type="predicted"/>
<sequence>MMRRRNLLLLLLAVFMLQAKCQQSLKVSVTPNLPDDQIFSGDLFYVNCDGSASGGEVKWYFNGDELLETNKVMKIAVATSKHSGSYHCERNGQKSDTVSINIKEYLPSASLIIKTGQPVMRVGGSVTLELNHDDGLNGWNCWVYRGDETKKIKLKLEEKSTSLDFQPKQLLVPETIFWCSNTAKQQRSNQVIVRTSDKNVSLEMYPFPATAGESLTLSCLVWGTDKIVDTVFYKDGKILSKHSPMHKISEVTEVTKGIYKCRSKYIAGSSYEMSDDQDMLLQEPPLKALLSVNMGMSCSCPRCPGDSSYRWYSKSDDDKPWALSESNTGFLMPSESTTYACRAVWLNGRSSLSQSYAHPPTINSIFLTVIIVVILLGLVAMAIALFMWYKKRTATGPIYEDVGQMSRGKNEYEMLQKSRREGEYDTLHTEAPDKQRKDGGAGGYEALKKEGMKEDVYHTVKMPGAAGGEGGYEALKKEGMKEDVYHTVEMHGAAGGEGGYEALKKEGMKEGVYHTLSTEGAGGVEEGNEASDKAQKV</sequence>
<dbReference type="AlphaFoldDB" id="A0AAV1H4T0"/>
<evidence type="ECO:0000259" key="6">
    <source>
        <dbReference type="PROSITE" id="PS50835"/>
    </source>
</evidence>
<feature type="region of interest" description="Disordered" evidence="3">
    <location>
        <begin position="517"/>
        <end position="537"/>
    </location>
</feature>
<feature type="chain" id="PRO_5043595044" evidence="5">
    <location>
        <begin position="22"/>
        <end position="537"/>
    </location>
</feature>
<dbReference type="PANTHER" id="PTHR11481">
    <property type="entry name" value="IMMUNOGLOBULIN FC RECEPTOR"/>
    <property type="match status" value="1"/>
</dbReference>
<keyword evidence="4" id="KW-1133">Transmembrane helix</keyword>
<evidence type="ECO:0000256" key="4">
    <source>
        <dbReference type="SAM" id="Phobius"/>
    </source>
</evidence>
<gene>
    <name evidence="7" type="ORF">XNOV1_A025159</name>
</gene>
<reference evidence="7" key="1">
    <citation type="submission" date="2023-08" db="EMBL/GenBank/DDBJ databases">
        <authorList>
            <person name="Alioto T."/>
            <person name="Alioto T."/>
            <person name="Gomez Garrido J."/>
        </authorList>
    </citation>
    <scope>NUCLEOTIDE SEQUENCE</scope>
</reference>
<dbReference type="Proteomes" id="UP001178508">
    <property type="component" value="Chromosome 19"/>
</dbReference>
<dbReference type="PANTHER" id="PTHR11481:SF64">
    <property type="entry name" value="FC RECEPTOR-LIKE PROTEIN 4"/>
    <property type="match status" value="1"/>
</dbReference>
<keyword evidence="4" id="KW-0472">Membrane</keyword>
<evidence type="ECO:0000256" key="1">
    <source>
        <dbReference type="ARBA" id="ARBA00022729"/>
    </source>
</evidence>
<keyword evidence="1 5" id="KW-0732">Signal</keyword>
<name>A0AAV1H4T0_XYRNO</name>
<protein>
    <submittedName>
        <fullName evidence="7">Uncharacterized protein LOC117830239</fullName>
    </submittedName>
</protein>
<feature type="signal peptide" evidence="5">
    <location>
        <begin position="1"/>
        <end position="21"/>
    </location>
</feature>
<dbReference type="EMBL" id="OY660882">
    <property type="protein sequence ID" value="CAJ1080833.1"/>
    <property type="molecule type" value="Genomic_DNA"/>
</dbReference>
<feature type="domain" description="Ig-like" evidence="6">
    <location>
        <begin position="31"/>
        <end position="99"/>
    </location>
</feature>
<dbReference type="InterPro" id="IPR036179">
    <property type="entry name" value="Ig-like_dom_sf"/>
</dbReference>
<accession>A0AAV1H4T0</accession>
<feature type="region of interest" description="Disordered" evidence="3">
    <location>
        <begin position="421"/>
        <end position="444"/>
    </location>
</feature>
<dbReference type="GO" id="GO:0009897">
    <property type="term" value="C:external side of plasma membrane"/>
    <property type="evidence" value="ECO:0007669"/>
    <property type="project" value="TreeGrafter"/>
</dbReference>
<keyword evidence="8" id="KW-1185">Reference proteome</keyword>
<evidence type="ECO:0000256" key="2">
    <source>
        <dbReference type="ARBA" id="ARBA00023157"/>
    </source>
</evidence>
<dbReference type="InterPro" id="IPR013783">
    <property type="entry name" value="Ig-like_fold"/>
</dbReference>
<dbReference type="SUPFAM" id="SSF48726">
    <property type="entry name" value="Immunoglobulin"/>
    <property type="match status" value="2"/>
</dbReference>
<organism evidence="7 8">
    <name type="scientific">Xyrichtys novacula</name>
    <name type="common">Pearly razorfish</name>
    <name type="synonym">Hemipteronotus novacula</name>
    <dbReference type="NCBI Taxonomy" id="13765"/>
    <lineage>
        <taxon>Eukaryota</taxon>
        <taxon>Metazoa</taxon>
        <taxon>Chordata</taxon>
        <taxon>Craniata</taxon>
        <taxon>Vertebrata</taxon>
        <taxon>Euteleostomi</taxon>
        <taxon>Actinopterygii</taxon>
        <taxon>Neopterygii</taxon>
        <taxon>Teleostei</taxon>
        <taxon>Neoteleostei</taxon>
        <taxon>Acanthomorphata</taxon>
        <taxon>Eupercaria</taxon>
        <taxon>Labriformes</taxon>
        <taxon>Labridae</taxon>
        <taxon>Xyrichtys</taxon>
    </lineage>
</organism>
<dbReference type="InterPro" id="IPR050488">
    <property type="entry name" value="Ig_Fc_receptor"/>
</dbReference>
<dbReference type="InterPro" id="IPR007110">
    <property type="entry name" value="Ig-like_dom"/>
</dbReference>